<evidence type="ECO:0000313" key="3">
    <source>
        <dbReference type="Proteomes" id="UP000033945"/>
    </source>
</evidence>
<dbReference type="EMBL" id="LCIT01000014">
    <property type="protein sequence ID" value="KKT62303.1"/>
    <property type="molecule type" value="Genomic_DNA"/>
</dbReference>
<protein>
    <recommendedName>
        <fullName evidence="4">Carboxypeptidase regulatory-like domain-containing protein</fullName>
    </recommendedName>
</protein>
<accession>A0A0G1ITI4</accession>
<feature type="transmembrane region" description="Helical" evidence="1">
    <location>
        <begin position="12"/>
        <end position="33"/>
    </location>
</feature>
<dbReference type="AlphaFoldDB" id="A0A0G1ITI4"/>
<dbReference type="InterPro" id="IPR008969">
    <property type="entry name" value="CarboxyPept-like_regulatory"/>
</dbReference>
<sequence>MCKKGFGLLESLIGVTVFMVIAISVYGIFARLLEGTNYSESKISAVALASEQIEIIRNLPYSDVGLVSGIPPGKVQPTLNVARSGDNFTVRATIRNIDDPFDGTLGGTPNDLSPADYKLVQIDITCETCKNFSPLYFVTQVAPKSLETASTNGALFVRVFDANGIPVSGANVHIENNSSSPAIVIDDSTNNDGMLQIVDAPPGVNAYEISVTKSGYTSERTYAPGAPSNPNPTKPHATVDVQQVTQLSFTIDRASTMNASSLTETCSPVPSIDFSMSGTKLIGTSPDILKYSANHVTDSQGRKTISNLEWDTYNLNFVDTLYDLAGSIPLSPIIIDPGATQDIKFVVSAKNPSSLLVSVKDAVTGLQLSDASARLYKSGYDNTLITNRGFIKQTDWSGGPGQDIFTDQSMYFDSDGNVSDSNPAGELKLEQIFGAYQTSGILTSSTFDIGSPGNFHTIEWQPASQPPDTGALSARFQIATNNDSATWNFIGPDGTPGTYYTVSNSNINPVHNNSQYLRYKVFLRTASTTWTPNISDAYITFTSSCVPPGQVFFTGLSNGDYTIDVSRPGYQNYSSTVDINSSWQSHEATLTP</sequence>
<reference evidence="2 3" key="1">
    <citation type="journal article" date="2015" name="Nature">
        <title>rRNA introns, odd ribosomes, and small enigmatic genomes across a large radiation of phyla.</title>
        <authorList>
            <person name="Brown C.T."/>
            <person name="Hug L.A."/>
            <person name="Thomas B.C."/>
            <person name="Sharon I."/>
            <person name="Castelle C.J."/>
            <person name="Singh A."/>
            <person name="Wilkins M.J."/>
            <person name="Williams K.H."/>
            <person name="Banfield J.F."/>
        </authorList>
    </citation>
    <scope>NUCLEOTIDE SEQUENCE [LARGE SCALE GENOMIC DNA]</scope>
</reference>
<comment type="caution">
    <text evidence="2">The sequence shown here is derived from an EMBL/GenBank/DDBJ whole genome shotgun (WGS) entry which is preliminary data.</text>
</comment>
<keyword evidence="1" id="KW-0812">Transmembrane</keyword>
<dbReference type="Proteomes" id="UP000033945">
    <property type="component" value="Unassembled WGS sequence"/>
</dbReference>
<dbReference type="SUPFAM" id="SSF49464">
    <property type="entry name" value="Carboxypeptidase regulatory domain-like"/>
    <property type="match status" value="1"/>
</dbReference>
<evidence type="ECO:0000313" key="2">
    <source>
        <dbReference type="EMBL" id="KKT62303.1"/>
    </source>
</evidence>
<gene>
    <name evidence="2" type="ORF">UW55_C0014G0008</name>
</gene>
<dbReference type="Gene3D" id="2.60.40.1120">
    <property type="entry name" value="Carboxypeptidase-like, regulatory domain"/>
    <property type="match status" value="1"/>
</dbReference>
<name>A0A0G1ITI4_9BACT</name>
<keyword evidence="1" id="KW-1133">Transmembrane helix</keyword>
<evidence type="ECO:0008006" key="4">
    <source>
        <dbReference type="Google" id="ProtNLM"/>
    </source>
</evidence>
<evidence type="ECO:0000256" key="1">
    <source>
        <dbReference type="SAM" id="Phobius"/>
    </source>
</evidence>
<proteinExistence type="predicted"/>
<organism evidence="2 3">
    <name type="scientific">Candidatus Giovannonibacteria bacterium GW2011_GWA2_44_26</name>
    <dbReference type="NCBI Taxonomy" id="1618648"/>
    <lineage>
        <taxon>Bacteria</taxon>
        <taxon>Candidatus Giovannoniibacteriota</taxon>
    </lineage>
</organism>
<keyword evidence="1" id="KW-0472">Membrane</keyword>